<dbReference type="EMBL" id="SKBQ01000026">
    <property type="protein sequence ID" value="TPX14808.1"/>
    <property type="molecule type" value="Genomic_DNA"/>
</dbReference>
<feature type="region of interest" description="Disordered" evidence="1">
    <location>
        <begin position="96"/>
        <end position="128"/>
    </location>
</feature>
<organism evidence="2 3">
    <name type="scientific">Thyridium curvatum</name>
    <dbReference type="NCBI Taxonomy" id="1093900"/>
    <lineage>
        <taxon>Eukaryota</taxon>
        <taxon>Fungi</taxon>
        <taxon>Dikarya</taxon>
        <taxon>Ascomycota</taxon>
        <taxon>Pezizomycotina</taxon>
        <taxon>Sordariomycetes</taxon>
        <taxon>Sordariomycetidae</taxon>
        <taxon>Thyridiales</taxon>
        <taxon>Thyridiaceae</taxon>
        <taxon>Thyridium</taxon>
    </lineage>
</organism>
<dbReference type="InParanoid" id="A0A507BDH3"/>
<name>A0A507BDH3_9PEZI</name>
<dbReference type="Proteomes" id="UP000319257">
    <property type="component" value="Unassembled WGS sequence"/>
</dbReference>
<evidence type="ECO:0000313" key="3">
    <source>
        <dbReference type="Proteomes" id="UP000319257"/>
    </source>
</evidence>
<protein>
    <submittedName>
        <fullName evidence="2">Uncharacterized protein</fullName>
    </submittedName>
</protein>
<evidence type="ECO:0000313" key="2">
    <source>
        <dbReference type="EMBL" id="TPX14808.1"/>
    </source>
</evidence>
<dbReference type="OrthoDB" id="5326237at2759"/>
<sequence>MAINPQAQSNAQPAPLSDNSEEWDEERLEEALARVKELHIKLRDLRSTIPRLIQPLARKPYPPPDVLFSACQAAMTTAHKDVSEFRQQITSEESKKVLHYAEQSRSRDPKGIKPWRASDDPEWAVPKS</sequence>
<gene>
    <name evidence="2" type="ORF">E0L32_005203</name>
</gene>
<dbReference type="AlphaFoldDB" id="A0A507BDH3"/>
<feature type="compositionally biased region" description="Basic and acidic residues" evidence="1">
    <location>
        <begin position="102"/>
        <end position="119"/>
    </location>
</feature>
<dbReference type="STRING" id="1093900.A0A507BDH3"/>
<dbReference type="RefSeq" id="XP_030996519.1">
    <property type="nucleotide sequence ID" value="XM_031139699.1"/>
</dbReference>
<dbReference type="GeneID" id="41972650"/>
<feature type="compositionally biased region" description="Polar residues" evidence="1">
    <location>
        <begin position="1"/>
        <end position="12"/>
    </location>
</feature>
<evidence type="ECO:0000256" key="1">
    <source>
        <dbReference type="SAM" id="MobiDB-lite"/>
    </source>
</evidence>
<comment type="caution">
    <text evidence="2">The sequence shown here is derived from an EMBL/GenBank/DDBJ whole genome shotgun (WGS) entry which is preliminary data.</text>
</comment>
<keyword evidence="3" id="KW-1185">Reference proteome</keyword>
<feature type="region of interest" description="Disordered" evidence="1">
    <location>
        <begin position="1"/>
        <end position="25"/>
    </location>
</feature>
<reference evidence="2 3" key="1">
    <citation type="submission" date="2019-06" db="EMBL/GenBank/DDBJ databases">
        <title>Draft genome sequence of the filamentous fungus Phialemoniopsis curvata isolated from diesel fuel.</title>
        <authorList>
            <person name="Varaljay V.A."/>
            <person name="Lyon W.J."/>
            <person name="Crouch A.L."/>
            <person name="Drake C.E."/>
            <person name="Hollomon J.M."/>
            <person name="Nadeau L.J."/>
            <person name="Nunn H.S."/>
            <person name="Stevenson B.S."/>
            <person name="Bojanowski C.L."/>
            <person name="Crookes-Goodson W.J."/>
        </authorList>
    </citation>
    <scope>NUCLEOTIDE SEQUENCE [LARGE SCALE GENOMIC DNA]</scope>
    <source>
        <strain evidence="2 3">D216</strain>
    </source>
</reference>
<accession>A0A507BDH3</accession>
<proteinExistence type="predicted"/>